<organism evidence="1 2">
    <name type="scientific">Hymenobacter qilianensis</name>
    <dbReference type="NCBI Taxonomy" id="1385715"/>
    <lineage>
        <taxon>Bacteria</taxon>
        <taxon>Pseudomonadati</taxon>
        <taxon>Bacteroidota</taxon>
        <taxon>Cytophagia</taxon>
        <taxon>Cytophagales</taxon>
        <taxon>Hymenobacteraceae</taxon>
        <taxon>Hymenobacter</taxon>
    </lineage>
</organism>
<reference evidence="1 2" key="1">
    <citation type="journal article" date="2019" name="Int. J. Syst. Evol. Microbiol.">
        <title>The Global Catalogue of Microorganisms (GCM) 10K type strain sequencing project: providing services to taxonomists for standard genome sequencing and annotation.</title>
        <authorList>
            <consortium name="The Broad Institute Genomics Platform"/>
            <consortium name="The Broad Institute Genome Sequencing Center for Infectious Disease"/>
            <person name="Wu L."/>
            <person name="Ma J."/>
        </authorList>
    </citation>
    <scope>NUCLEOTIDE SEQUENCE [LARGE SCALE GENOMIC DNA]</scope>
    <source>
        <strain evidence="1 2">CGMCC 1.12720</strain>
    </source>
</reference>
<proteinExistence type="predicted"/>
<comment type="caution">
    <text evidence="1">The sequence shown here is derived from an EMBL/GenBank/DDBJ whole genome shotgun (WGS) entry which is preliminary data.</text>
</comment>
<evidence type="ECO:0000313" key="2">
    <source>
        <dbReference type="Proteomes" id="UP000605392"/>
    </source>
</evidence>
<dbReference type="EMBL" id="BMFN01000001">
    <property type="protein sequence ID" value="GGF48927.1"/>
    <property type="molecule type" value="Genomic_DNA"/>
</dbReference>
<name>A0ACB5PKX0_9BACT</name>
<accession>A0ACB5PKX0</accession>
<keyword evidence="2" id="KW-1185">Reference proteome</keyword>
<evidence type="ECO:0000313" key="1">
    <source>
        <dbReference type="EMBL" id="GGF48927.1"/>
    </source>
</evidence>
<protein>
    <submittedName>
        <fullName evidence="1">Uncharacterized protein</fullName>
    </submittedName>
</protein>
<dbReference type="Proteomes" id="UP000605392">
    <property type="component" value="Unassembled WGS sequence"/>
</dbReference>
<sequence>MENPNLKVLLLGWDETTQVNDSDQPDSLPLLQALASRTALTAILPHLPTGQLSNARITSLDTLTLADLDELQPVRDISSWQAPAAPYIGATQDKAESAGLSQTAPDEKDYLTQNSPPDLLLTDEQAVEASEPGADEAHDLDHPGDNLTLDKPAVTVQPEYLPPIEFTAERATLRNLLTALPESPGDLNFQIIQYTRFATRLALREQFGVIYAPEWHVWLAGLEIRQLTGRPLVLHVHSLALDRDSLNDRGWILELERLALRRATLVLAASEILAERLQSAYSVAADRIKVVAAHDEEALTVALQSINRN</sequence>
<gene>
    <name evidence="1" type="ORF">GCM10011375_00520</name>
</gene>